<feature type="transmembrane region" description="Helical" evidence="1">
    <location>
        <begin position="130"/>
        <end position="150"/>
    </location>
</feature>
<evidence type="ECO:0000256" key="1">
    <source>
        <dbReference type="SAM" id="Phobius"/>
    </source>
</evidence>
<comment type="caution">
    <text evidence="2">The sequence shown here is derived from an EMBL/GenBank/DDBJ whole genome shotgun (WGS) entry which is preliminary data.</text>
</comment>
<protein>
    <recommendedName>
        <fullName evidence="4">Alpha-1,3-glucosyltransferase</fullName>
    </recommendedName>
</protein>
<name>A0ABN9RJ43_9DINO</name>
<keyword evidence="1" id="KW-1133">Transmembrane helix</keyword>
<organism evidence="2 3">
    <name type="scientific">Prorocentrum cordatum</name>
    <dbReference type="NCBI Taxonomy" id="2364126"/>
    <lineage>
        <taxon>Eukaryota</taxon>
        <taxon>Sar</taxon>
        <taxon>Alveolata</taxon>
        <taxon>Dinophyceae</taxon>
        <taxon>Prorocentrales</taxon>
        <taxon>Prorocentraceae</taxon>
        <taxon>Prorocentrum</taxon>
    </lineage>
</organism>
<accession>A0ABN9RJ43</accession>
<evidence type="ECO:0000313" key="2">
    <source>
        <dbReference type="EMBL" id="CAK0819121.1"/>
    </source>
</evidence>
<keyword evidence="3" id="KW-1185">Reference proteome</keyword>
<evidence type="ECO:0000313" key="3">
    <source>
        <dbReference type="Proteomes" id="UP001189429"/>
    </source>
</evidence>
<feature type="transmembrane region" description="Helical" evidence="1">
    <location>
        <begin position="224"/>
        <end position="250"/>
    </location>
</feature>
<keyword evidence="1" id="KW-0472">Membrane</keyword>
<sequence>MLYNFIFYCPMHLFRITEMPLLILAMPSLHTRLIRFSFLYVLWGCARAELGESFRKWHASYLNFARKPLVELWDHCHRSPLQLRYDMEPVRSPNLGLHVISFLCLGYHAERMLVLARSPYMFIAYKAQDLLPTCFLVLPMIVTTCTYINAPVLLLGPTQFTHPLLVMRMPLALLKQSFVNRAFRLVLASAVIATLGMFMLLAVNRLLNPSLVMLMPLEIKLQSFVIRVTLLVLMVSLCMLNNLPLLTVFLCPLCRRCGRRSDQP</sequence>
<feature type="transmembrane region" description="Helical" evidence="1">
    <location>
        <begin position="182"/>
        <end position="203"/>
    </location>
</feature>
<gene>
    <name evidence="2" type="ORF">PCOR1329_LOCUS21198</name>
</gene>
<dbReference type="Proteomes" id="UP001189429">
    <property type="component" value="Unassembled WGS sequence"/>
</dbReference>
<keyword evidence="1" id="KW-0812">Transmembrane</keyword>
<proteinExistence type="predicted"/>
<reference evidence="2" key="1">
    <citation type="submission" date="2023-10" db="EMBL/GenBank/DDBJ databases">
        <authorList>
            <person name="Chen Y."/>
            <person name="Shah S."/>
            <person name="Dougan E. K."/>
            <person name="Thang M."/>
            <person name="Chan C."/>
        </authorList>
    </citation>
    <scope>NUCLEOTIDE SEQUENCE [LARGE SCALE GENOMIC DNA]</scope>
</reference>
<evidence type="ECO:0008006" key="4">
    <source>
        <dbReference type="Google" id="ProtNLM"/>
    </source>
</evidence>
<dbReference type="EMBL" id="CAUYUJ010006947">
    <property type="protein sequence ID" value="CAK0819121.1"/>
    <property type="molecule type" value="Genomic_DNA"/>
</dbReference>